<organism evidence="3 4">
    <name type="scientific">Helianthus annuus</name>
    <name type="common">Common sunflower</name>
    <dbReference type="NCBI Taxonomy" id="4232"/>
    <lineage>
        <taxon>Eukaryota</taxon>
        <taxon>Viridiplantae</taxon>
        <taxon>Streptophyta</taxon>
        <taxon>Embryophyta</taxon>
        <taxon>Tracheophyta</taxon>
        <taxon>Spermatophyta</taxon>
        <taxon>Magnoliopsida</taxon>
        <taxon>eudicotyledons</taxon>
        <taxon>Gunneridae</taxon>
        <taxon>Pentapetalae</taxon>
        <taxon>asterids</taxon>
        <taxon>campanulids</taxon>
        <taxon>Asterales</taxon>
        <taxon>Asteraceae</taxon>
        <taxon>Asteroideae</taxon>
        <taxon>Heliantheae alliance</taxon>
        <taxon>Heliantheae</taxon>
        <taxon>Helianthus</taxon>
    </lineage>
</organism>
<feature type="region of interest" description="Disordered" evidence="1">
    <location>
        <begin position="1"/>
        <end position="26"/>
    </location>
</feature>
<feature type="transmembrane region" description="Helical" evidence="2">
    <location>
        <begin position="131"/>
        <end position="152"/>
    </location>
</feature>
<evidence type="ECO:0000256" key="1">
    <source>
        <dbReference type="SAM" id="MobiDB-lite"/>
    </source>
</evidence>
<dbReference type="EMBL" id="MNCJ02000317">
    <property type="protein sequence ID" value="KAF5818137.1"/>
    <property type="molecule type" value="Genomic_DNA"/>
</dbReference>
<feature type="transmembrane region" description="Helical" evidence="2">
    <location>
        <begin position="31"/>
        <end position="48"/>
    </location>
</feature>
<feature type="transmembrane region" description="Helical" evidence="2">
    <location>
        <begin position="188"/>
        <end position="207"/>
    </location>
</feature>
<keyword evidence="2" id="KW-1133">Transmembrane helix</keyword>
<dbReference type="Proteomes" id="UP000215914">
    <property type="component" value="Unassembled WGS sequence"/>
</dbReference>
<comment type="caution">
    <text evidence="3">The sequence shown here is derived from an EMBL/GenBank/DDBJ whole genome shotgun (WGS) entry which is preliminary data.</text>
</comment>
<accession>A0A9K3NYM9</accession>
<protein>
    <recommendedName>
        <fullName evidence="5">Transmembrane protein</fullName>
    </recommendedName>
</protein>
<sequence>MKPTPSFSGEPYYSGDPPPNPATPSFSGNKTGGAVLLLLAGCFYFGYFKKKKAGSSSALLKNAQVQLVPDQGRNGSLVRGSESSGGAVAGALPGSVVAYGGTQYIRRERGSSEREGDGGEQRHVYRPFISLANTPFFVCLMMMMLLTVVIILRRWNLVVADDVWGVDGGRRGGSEVCRQSVGDDVPTASLMVMGIFGIRISFGWIGFRGSVGSGSINWSWYKRKGTLDISLVVLQS</sequence>
<gene>
    <name evidence="3" type="ORF">HanXRQr2_Chr02g0061331</name>
</gene>
<dbReference type="AlphaFoldDB" id="A0A9K3NYM9"/>
<name>A0A9K3NYM9_HELAN</name>
<dbReference type="Gramene" id="mRNA:HanXRQr2_Chr02g0061331">
    <property type="protein sequence ID" value="mRNA:HanXRQr2_Chr02g0061331"/>
    <property type="gene ID" value="HanXRQr2_Chr02g0061331"/>
</dbReference>
<keyword evidence="4" id="KW-1185">Reference proteome</keyword>
<evidence type="ECO:0008006" key="5">
    <source>
        <dbReference type="Google" id="ProtNLM"/>
    </source>
</evidence>
<evidence type="ECO:0000256" key="2">
    <source>
        <dbReference type="SAM" id="Phobius"/>
    </source>
</evidence>
<keyword evidence="2" id="KW-0472">Membrane</keyword>
<proteinExistence type="predicted"/>
<reference evidence="3" key="2">
    <citation type="submission" date="2020-06" db="EMBL/GenBank/DDBJ databases">
        <title>Helianthus annuus Genome sequencing and assembly Release 2.</title>
        <authorList>
            <person name="Gouzy J."/>
            <person name="Langlade N."/>
            <person name="Munos S."/>
        </authorList>
    </citation>
    <scope>NUCLEOTIDE SEQUENCE</scope>
    <source>
        <tissue evidence="3">Leaves</tissue>
    </source>
</reference>
<keyword evidence="2" id="KW-0812">Transmembrane</keyword>
<evidence type="ECO:0000313" key="3">
    <source>
        <dbReference type="EMBL" id="KAF5818137.1"/>
    </source>
</evidence>
<evidence type="ECO:0000313" key="4">
    <source>
        <dbReference type="Proteomes" id="UP000215914"/>
    </source>
</evidence>
<reference evidence="3" key="1">
    <citation type="journal article" date="2017" name="Nature">
        <title>The sunflower genome provides insights into oil metabolism, flowering and Asterid evolution.</title>
        <authorList>
            <person name="Badouin H."/>
            <person name="Gouzy J."/>
            <person name="Grassa C.J."/>
            <person name="Murat F."/>
            <person name="Staton S.E."/>
            <person name="Cottret L."/>
            <person name="Lelandais-Briere C."/>
            <person name="Owens G.L."/>
            <person name="Carrere S."/>
            <person name="Mayjonade B."/>
            <person name="Legrand L."/>
            <person name="Gill N."/>
            <person name="Kane N.C."/>
            <person name="Bowers J.E."/>
            <person name="Hubner S."/>
            <person name="Bellec A."/>
            <person name="Berard A."/>
            <person name="Berges H."/>
            <person name="Blanchet N."/>
            <person name="Boniface M.C."/>
            <person name="Brunel D."/>
            <person name="Catrice O."/>
            <person name="Chaidir N."/>
            <person name="Claudel C."/>
            <person name="Donnadieu C."/>
            <person name="Faraut T."/>
            <person name="Fievet G."/>
            <person name="Helmstetter N."/>
            <person name="King M."/>
            <person name="Knapp S.J."/>
            <person name="Lai Z."/>
            <person name="Le Paslier M.C."/>
            <person name="Lippi Y."/>
            <person name="Lorenzon L."/>
            <person name="Mandel J.R."/>
            <person name="Marage G."/>
            <person name="Marchand G."/>
            <person name="Marquand E."/>
            <person name="Bret-Mestries E."/>
            <person name="Morien E."/>
            <person name="Nambeesan S."/>
            <person name="Nguyen T."/>
            <person name="Pegot-Espagnet P."/>
            <person name="Pouilly N."/>
            <person name="Raftis F."/>
            <person name="Sallet E."/>
            <person name="Schiex T."/>
            <person name="Thomas J."/>
            <person name="Vandecasteele C."/>
            <person name="Vares D."/>
            <person name="Vear F."/>
            <person name="Vautrin S."/>
            <person name="Crespi M."/>
            <person name="Mangin B."/>
            <person name="Burke J.M."/>
            <person name="Salse J."/>
            <person name="Munos S."/>
            <person name="Vincourt P."/>
            <person name="Rieseberg L.H."/>
            <person name="Langlade N.B."/>
        </authorList>
    </citation>
    <scope>NUCLEOTIDE SEQUENCE</scope>
    <source>
        <tissue evidence="3">Leaves</tissue>
    </source>
</reference>